<reference evidence="2 3" key="1">
    <citation type="journal article" date="2013" name="Genome Announc.">
        <title>Genome of the haloarchaeon Natronomonas moolapensis, a neutrophilic member of a previously haloalkaliphilic genus.</title>
        <authorList>
            <person name="Dyall-Smith M.L."/>
            <person name="Pfeiffer F."/>
            <person name="Oberwinkler T."/>
            <person name="Klee K."/>
            <person name="Rampp M."/>
            <person name="Palm P."/>
            <person name="Gross K."/>
            <person name="Schuster S.C."/>
            <person name="Oesterhelt D."/>
        </authorList>
    </citation>
    <scope>NUCLEOTIDE SEQUENCE [LARGE SCALE GENOMIC DNA]</scope>
    <source>
        <strain evidence="3">DSM 18674 / JCM 14361 / 8.8.11</strain>
    </source>
</reference>
<keyword evidence="3" id="KW-1185">Reference proteome</keyword>
<evidence type="ECO:0000313" key="2">
    <source>
        <dbReference type="EMBL" id="CCQ36032.1"/>
    </source>
</evidence>
<dbReference type="KEGG" id="nmo:Nmlp_1844"/>
<sequence length="215" mass="23023">MSGSSNASIDGRHRGSSIQRRRFIQATVIGVLTGLAGCSGDSPDTEGSNGDQDSTDTENPADSDPTTTPDQGANGPGPEETSTPEATDTPAEPGEDGTGTSQYEPREGCTLVTSTEIERDETVTVYPINGDPETEGMRLTYQRIDAEGQAEIRVAFIDGLTLDHYLNEGQRLDIGPVTGIELTGLGEDQIQVQFLRVPEEYDARSEWEPAEVELC</sequence>
<gene>
    <name evidence="2" type="ordered locus">Nmlp_1844</name>
</gene>
<dbReference type="RefSeq" id="WP_015408857.1">
    <property type="nucleotide sequence ID" value="NC_020388.1"/>
</dbReference>
<dbReference type="eggNOG" id="arCOG06180">
    <property type="taxonomic scope" value="Archaea"/>
</dbReference>
<accession>M1XKJ9</accession>
<evidence type="ECO:0000313" key="3">
    <source>
        <dbReference type="Proteomes" id="UP000011867"/>
    </source>
</evidence>
<feature type="region of interest" description="Disordered" evidence="1">
    <location>
        <begin position="1"/>
        <end position="21"/>
    </location>
</feature>
<protein>
    <submittedName>
        <fullName evidence="2">Uncharacterized protein</fullName>
    </submittedName>
</protein>
<proteinExistence type="predicted"/>
<dbReference type="AlphaFoldDB" id="M1XKJ9"/>
<dbReference type="GeneID" id="42101574"/>
<dbReference type="STRING" id="268739.Nmlp_1844"/>
<name>M1XKJ9_NATM8</name>
<organism evidence="2 3">
    <name type="scientific">Natronomonas moolapensis (strain DSM 18674 / CECT 7526 / JCM 14361 / 8.8.11)</name>
    <dbReference type="NCBI Taxonomy" id="268739"/>
    <lineage>
        <taxon>Archaea</taxon>
        <taxon>Methanobacteriati</taxon>
        <taxon>Methanobacteriota</taxon>
        <taxon>Stenosarchaea group</taxon>
        <taxon>Halobacteria</taxon>
        <taxon>Halobacteriales</taxon>
        <taxon>Natronomonadaceae</taxon>
        <taxon>Natronomonas</taxon>
    </lineage>
</organism>
<feature type="region of interest" description="Disordered" evidence="1">
    <location>
        <begin position="34"/>
        <end position="107"/>
    </location>
</feature>
<feature type="compositionally biased region" description="Polar residues" evidence="1">
    <location>
        <begin position="62"/>
        <end position="71"/>
    </location>
</feature>
<dbReference type="Proteomes" id="UP000011867">
    <property type="component" value="Chromosome"/>
</dbReference>
<dbReference type="EMBL" id="HF582854">
    <property type="protein sequence ID" value="CCQ36032.1"/>
    <property type="molecule type" value="Genomic_DNA"/>
</dbReference>
<evidence type="ECO:0000256" key="1">
    <source>
        <dbReference type="SAM" id="MobiDB-lite"/>
    </source>
</evidence>
<dbReference type="HOGENOM" id="CLU_1280824_0_0_2"/>